<organism evidence="2 3">
    <name type="scientific">Roseivirga echinicomitans</name>
    <dbReference type="NCBI Taxonomy" id="296218"/>
    <lineage>
        <taxon>Bacteria</taxon>
        <taxon>Pseudomonadati</taxon>
        <taxon>Bacteroidota</taxon>
        <taxon>Cytophagia</taxon>
        <taxon>Cytophagales</taxon>
        <taxon>Roseivirgaceae</taxon>
        <taxon>Roseivirga</taxon>
    </lineage>
</organism>
<evidence type="ECO:0000313" key="3">
    <source>
        <dbReference type="Proteomes" id="UP000075615"/>
    </source>
</evidence>
<name>A0A150X1B0_9BACT</name>
<dbReference type="Pfam" id="PF19579">
    <property type="entry name" value="FtsL_2"/>
    <property type="match status" value="1"/>
</dbReference>
<keyword evidence="1" id="KW-0175">Coiled coil</keyword>
<dbReference type="Proteomes" id="UP000075615">
    <property type="component" value="Unassembled WGS sequence"/>
</dbReference>
<dbReference type="EMBL" id="LRDB01000051">
    <property type="protein sequence ID" value="KYG72510.1"/>
    <property type="molecule type" value="Genomic_DNA"/>
</dbReference>
<dbReference type="AlphaFoldDB" id="A0A150X1B0"/>
<feature type="coiled-coil region" evidence="1">
    <location>
        <begin position="64"/>
        <end position="91"/>
    </location>
</feature>
<sequence length="127" mass="14107">MAANKFKAKKNEKSSTRGGGGLFGLLAKLKIAGNLETGLPVKHLPKVAFALVLGVFYVWNSHYAEKANRNIDKLETEVEDLRADVTTLEADYMYSSKQSEVAKNVKKLGLEESKEPPYKIVVDKSEY</sequence>
<reference evidence="2 3" key="1">
    <citation type="submission" date="2016-01" db="EMBL/GenBank/DDBJ databases">
        <title>Genome sequencing of Roseivirga echinicomitans KMM 6058.</title>
        <authorList>
            <person name="Selvaratnam C."/>
            <person name="Thevarajoo S."/>
            <person name="Goh K.M."/>
            <person name="Ee R."/>
            <person name="Chan K.-G."/>
            <person name="Chong C.S."/>
        </authorList>
    </citation>
    <scope>NUCLEOTIDE SEQUENCE [LARGE SCALE GENOMIC DNA]</scope>
    <source>
        <strain evidence="2 3">KMM 6058</strain>
    </source>
</reference>
<dbReference type="STRING" id="296218.AWN68_12185"/>
<evidence type="ECO:0000313" key="2">
    <source>
        <dbReference type="EMBL" id="KYG72510.1"/>
    </source>
</evidence>
<gene>
    <name evidence="2" type="ORF">AWN68_12185</name>
</gene>
<dbReference type="OrthoDB" id="981249at2"/>
<protein>
    <recommendedName>
        <fullName evidence="4">Cell division protein FtsL</fullName>
    </recommendedName>
</protein>
<dbReference type="InterPro" id="IPR045755">
    <property type="entry name" value="FtsL-like"/>
</dbReference>
<evidence type="ECO:0008006" key="4">
    <source>
        <dbReference type="Google" id="ProtNLM"/>
    </source>
</evidence>
<keyword evidence="3" id="KW-1185">Reference proteome</keyword>
<evidence type="ECO:0000256" key="1">
    <source>
        <dbReference type="SAM" id="Coils"/>
    </source>
</evidence>
<accession>A0A150X1B0</accession>
<dbReference type="RefSeq" id="WP_068419109.1">
    <property type="nucleotide sequence ID" value="NZ_LRDB01000051.1"/>
</dbReference>
<proteinExistence type="predicted"/>
<comment type="caution">
    <text evidence="2">The sequence shown here is derived from an EMBL/GenBank/DDBJ whole genome shotgun (WGS) entry which is preliminary data.</text>
</comment>